<dbReference type="PROSITE" id="PS50967">
    <property type="entry name" value="HRDC"/>
    <property type="match status" value="1"/>
</dbReference>
<feature type="region of interest" description="Disordered" evidence="1">
    <location>
        <begin position="249"/>
        <end position="285"/>
    </location>
</feature>
<accession>A0A0F9NA17</accession>
<feature type="domain" description="HRDC" evidence="2">
    <location>
        <begin position="533"/>
        <end position="575"/>
    </location>
</feature>
<proteinExistence type="predicted"/>
<dbReference type="AlphaFoldDB" id="A0A0F9NA17"/>
<evidence type="ECO:0000313" key="3">
    <source>
        <dbReference type="EMBL" id="KKN14794.1"/>
    </source>
</evidence>
<feature type="non-terminal residue" evidence="3">
    <location>
        <position position="575"/>
    </location>
</feature>
<dbReference type="InterPro" id="IPR010997">
    <property type="entry name" value="HRDC-like_sf"/>
</dbReference>
<feature type="compositionally biased region" description="Basic and acidic residues" evidence="1">
    <location>
        <begin position="519"/>
        <end position="528"/>
    </location>
</feature>
<dbReference type="Gene3D" id="2.40.50.140">
    <property type="entry name" value="Nucleic acid-binding proteins"/>
    <property type="match status" value="1"/>
</dbReference>
<comment type="caution">
    <text evidence="3">The sequence shown here is derived from an EMBL/GenBank/DDBJ whole genome shotgun (WGS) entry which is preliminary data.</text>
</comment>
<gene>
    <name evidence="3" type="ORF">LCGC14_0992630</name>
</gene>
<organism evidence="3">
    <name type="scientific">marine sediment metagenome</name>
    <dbReference type="NCBI Taxonomy" id="412755"/>
    <lineage>
        <taxon>unclassified sequences</taxon>
        <taxon>metagenomes</taxon>
        <taxon>ecological metagenomes</taxon>
    </lineage>
</organism>
<dbReference type="GO" id="GO:0000166">
    <property type="term" value="F:nucleotide binding"/>
    <property type="evidence" value="ECO:0007669"/>
    <property type="project" value="InterPro"/>
</dbReference>
<dbReference type="InterPro" id="IPR012340">
    <property type="entry name" value="NA-bd_OB-fold"/>
</dbReference>
<dbReference type="GO" id="GO:0003676">
    <property type="term" value="F:nucleic acid binding"/>
    <property type="evidence" value="ECO:0007669"/>
    <property type="project" value="InterPro"/>
</dbReference>
<dbReference type="InterPro" id="IPR002121">
    <property type="entry name" value="HRDC_dom"/>
</dbReference>
<feature type="compositionally biased region" description="Polar residues" evidence="1">
    <location>
        <begin position="249"/>
        <end position="261"/>
    </location>
</feature>
<reference evidence="3" key="1">
    <citation type="journal article" date="2015" name="Nature">
        <title>Complex archaea that bridge the gap between prokaryotes and eukaryotes.</title>
        <authorList>
            <person name="Spang A."/>
            <person name="Saw J.H."/>
            <person name="Jorgensen S.L."/>
            <person name="Zaremba-Niedzwiedzka K."/>
            <person name="Martijn J."/>
            <person name="Lind A.E."/>
            <person name="van Eijk R."/>
            <person name="Schleper C."/>
            <person name="Guy L."/>
            <person name="Ettema T.J."/>
        </authorList>
    </citation>
    <scope>NUCLEOTIDE SEQUENCE</scope>
</reference>
<feature type="region of interest" description="Disordered" evidence="1">
    <location>
        <begin position="510"/>
        <end position="539"/>
    </location>
</feature>
<name>A0A0F9NA17_9ZZZZ</name>
<dbReference type="SUPFAM" id="SSF47819">
    <property type="entry name" value="HRDC-like"/>
    <property type="match status" value="1"/>
</dbReference>
<protein>
    <recommendedName>
        <fullName evidence="2">HRDC domain-containing protein</fullName>
    </recommendedName>
</protein>
<evidence type="ECO:0000256" key="1">
    <source>
        <dbReference type="SAM" id="MobiDB-lite"/>
    </source>
</evidence>
<evidence type="ECO:0000259" key="2">
    <source>
        <dbReference type="PROSITE" id="PS50967"/>
    </source>
</evidence>
<sequence length="575" mass="64653">MRQKAMKDDLSAMAEQIREEGQLSKEQLEAIVEAALENGLGGSYEAKVPIMAIGHEILKMNNRGMEWTLEDNPLIELTGLGNALPTGEYEFLAVIDHGGAALTCANGSNVKGARCGKEIRWECRVKHVQTGQEFGVGRVCIKEVFGEHPIIEMALLVLSKIEGRVNKVIKMRNLREMIGDLVDEIHTIDPYHTFTHNTAKKFRRALRTGRGLTTITYKKAEAFKEHWTAEALEELKQKVEDKCQTSSSYRWQLDQTQQRPEPSTKDQPMPKSKRGVQPMQTGIMPKSAPAPIVPSAPPTAPLQTMTSKPQLNGSIDLIQKNSTFGTLVVRIESVDELMETRRGKVVFCKIEDRYGKYATLGLWIKEIELDPKPDDIFKIEDGWCKVYQGTKNISSGMRNGTVEKIWSAGEKEEDPDPAPVEEKLMFNLEVATKAIETAAQGNTPTVHYHSFEDGVKKKIVLLTIIQLGDEEGHADVDSVVECLDRLGIEPGDSDDLITMLLDDDLLWEPSRGYLTPTPDPDKEKKEPNPEPELEPEMSLEQRLRRFRNVEAKRRSVPFFIVLNDKVLKEIVTFPP</sequence>
<dbReference type="EMBL" id="LAZR01003782">
    <property type="protein sequence ID" value="KKN14794.1"/>
    <property type="molecule type" value="Genomic_DNA"/>
</dbReference>